<gene>
    <name evidence="2" type="ORF">PXEA_LOCUS28730</name>
</gene>
<evidence type="ECO:0000313" key="3">
    <source>
        <dbReference type="Proteomes" id="UP000784294"/>
    </source>
</evidence>
<dbReference type="EMBL" id="CAAALY010249496">
    <property type="protein sequence ID" value="VEL35290.1"/>
    <property type="molecule type" value="Genomic_DNA"/>
</dbReference>
<dbReference type="Proteomes" id="UP000784294">
    <property type="component" value="Unassembled WGS sequence"/>
</dbReference>
<comment type="caution">
    <text evidence="2">The sequence shown here is derived from an EMBL/GenBank/DDBJ whole genome shotgun (WGS) entry which is preliminary data.</text>
</comment>
<evidence type="ECO:0000313" key="2">
    <source>
        <dbReference type="EMBL" id="VEL35290.1"/>
    </source>
</evidence>
<protein>
    <submittedName>
        <fullName evidence="2">Uncharacterized protein</fullName>
    </submittedName>
</protein>
<dbReference type="AlphaFoldDB" id="A0A3S5CNG0"/>
<name>A0A3S5CNG0_9PLAT</name>
<evidence type="ECO:0000256" key="1">
    <source>
        <dbReference type="SAM" id="MobiDB-lite"/>
    </source>
</evidence>
<proteinExistence type="predicted"/>
<accession>A0A3S5CNG0</accession>
<keyword evidence="3" id="KW-1185">Reference proteome</keyword>
<feature type="region of interest" description="Disordered" evidence="1">
    <location>
        <begin position="37"/>
        <end position="56"/>
    </location>
</feature>
<sequence length="313" mass="32028">MHSLINSIHAAYEEFIDLCQTVNTEAAKKAHRQRQLQLHQQQLQQQSQPSTQAQASGMASVFSEQLISTAYHQYATPSSLHGLSGMPYSTPDLLNGHIQHSAYYRIPPSAGRPSKPGRLTMDRDLLAAAATVGTPAPAPTSAALYPGTAGGWEPMAVAQGDTSQLPPPSILVNPPILIPPPPPVIGPDGNISVVPTATWQASVDSYAYYYSGSGALPSATANVGTAAQPNSVTVPTGVPGATVVAAAALVSGVPGAPTNNLPIDFASLPPPPPAPPLSLTPSIPILVTAGGTVVPTAVPPPPISLLPSVSGNE</sequence>
<reference evidence="2" key="1">
    <citation type="submission" date="2018-11" db="EMBL/GenBank/DDBJ databases">
        <authorList>
            <consortium name="Pathogen Informatics"/>
        </authorList>
    </citation>
    <scope>NUCLEOTIDE SEQUENCE</scope>
</reference>
<organism evidence="2 3">
    <name type="scientific">Protopolystoma xenopodis</name>
    <dbReference type="NCBI Taxonomy" id="117903"/>
    <lineage>
        <taxon>Eukaryota</taxon>
        <taxon>Metazoa</taxon>
        <taxon>Spiralia</taxon>
        <taxon>Lophotrochozoa</taxon>
        <taxon>Platyhelminthes</taxon>
        <taxon>Monogenea</taxon>
        <taxon>Polyopisthocotylea</taxon>
        <taxon>Polystomatidea</taxon>
        <taxon>Polystomatidae</taxon>
        <taxon>Protopolystoma</taxon>
    </lineage>
</organism>